<dbReference type="EMBL" id="JYIJ01000019">
    <property type="protein sequence ID" value="KWW97544.1"/>
    <property type="molecule type" value="Genomic_DNA"/>
</dbReference>
<reference evidence="3 5" key="2">
    <citation type="submission" date="2015-02" db="EMBL/GenBank/DDBJ databases">
        <title>Physiological reanalysis, assessment of diazotrophy, and genome sequences of multiple isolates of Streptomyces thermoautotrophicus.</title>
        <authorList>
            <person name="MacKellar D.C."/>
            <person name="Lieber L."/>
            <person name="Norman J."/>
            <person name="Bolger A."/>
            <person name="Tobin C."/>
            <person name="Murray J.W."/>
            <person name="Prell J."/>
        </authorList>
    </citation>
    <scope>NUCLEOTIDE SEQUENCE [LARGE SCALE GENOMIC DNA]</scope>
    <source>
        <strain evidence="3 5">UBT1</strain>
    </source>
</reference>
<evidence type="ECO:0000256" key="1">
    <source>
        <dbReference type="SAM" id="MobiDB-lite"/>
    </source>
</evidence>
<evidence type="ECO:0000313" key="3">
    <source>
        <dbReference type="EMBL" id="KWX07642.1"/>
    </source>
</evidence>
<evidence type="ECO:0000313" key="2">
    <source>
        <dbReference type="EMBL" id="KWW97544.1"/>
    </source>
</evidence>
<dbReference type="EMBL" id="JYIK01001044">
    <property type="protein sequence ID" value="KWX07642.1"/>
    <property type="molecule type" value="Genomic_DNA"/>
</dbReference>
<evidence type="ECO:0000313" key="5">
    <source>
        <dbReference type="Proteomes" id="UP000070659"/>
    </source>
</evidence>
<accession>A0A132NDI8</accession>
<dbReference type="PATRIC" id="fig|1469144.8.peg.216"/>
<dbReference type="Proteomes" id="UP000070598">
    <property type="component" value="Unassembled WGS sequence"/>
</dbReference>
<protein>
    <submittedName>
        <fullName evidence="3">Uncharacterized protein</fullName>
    </submittedName>
</protein>
<comment type="caution">
    <text evidence="3">The sequence shown here is derived from an EMBL/GenBank/DDBJ whole genome shotgun (WGS) entry which is preliminary data.</text>
</comment>
<gene>
    <name evidence="2" type="ORF">TH66_18260</name>
    <name evidence="3" type="ORF">TR74_18110</name>
</gene>
<reference evidence="4" key="1">
    <citation type="submission" date="2015-02" db="EMBL/GenBank/DDBJ databases">
        <title>Physiological reanalysis, assessment of diazotrophy, and genome sequences of multiple isolates of Streptomyces thermoautotrophicus.</title>
        <authorList>
            <person name="MacKellar D.C."/>
            <person name="Lieber L."/>
            <person name="Norman J."/>
            <person name="Bolger A."/>
            <person name="Tobin C."/>
            <person name="Murray J.W."/>
            <person name="Friesen M."/>
            <person name="Prell J."/>
        </authorList>
    </citation>
    <scope>NUCLEOTIDE SEQUENCE [LARGE SCALE GENOMIC DNA]</scope>
    <source>
        <strain evidence="4">UBT1</strain>
    </source>
</reference>
<feature type="region of interest" description="Disordered" evidence="1">
    <location>
        <begin position="75"/>
        <end position="119"/>
    </location>
</feature>
<evidence type="ECO:0000313" key="4">
    <source>
        <dbReference type="Proteomes" id="UP000070598"/>
    </source>
</evidence>
<organism evidence="3 4">
    <name type="scientific">Carbonactinospora thermoautotrophica</name>
    <dbReference type="NCBI Taxonomy" id="1469144"/>
    <lineage>
        <taxon>Bacteria</taxon>
        <taxon>Bacillati</taxon>
        <taxon>Actinomycetota</taxon>
        <taxon>Actinomycetes</taxon>
        <taxon>Kitasatosporales</taxon>
        <taxon>Carbonactinosporaceae</taxon>
        <taxon>Carbonactinospora</taxon>
    </lineage>
</organism>
<sequence>MVRQRGLCVGTRDVENAAMGVSSHLWSDSCVIETGGERAGAPQFQEHSLIDPARYGRVVLDLSGVAFPGSGRVTVPMRRAGRKPRLSDHGPGPEVPIRPSSHRATVDTATEPIMTGEAR</sequence>
<name>A0A132NDI8_9ACTN</name>
<dbReference type="Proteomes" id="UP000070659">
    <property type="component" value="Unassembled WGS sequence"/>
</dbReference>
<proteinExistence type="predicted"/>
<dbReference type="AlphaFoldDB" id="A0A132NDI8"/>